<reference evidence="1 2" key="1">
    <citation type="submission" date="2023-02" db="EMBL/GenBank/DDBJ databases">
        <title>LHISI_Scaffold_Assembly.</title>
        <authorList>
            <person name="Stuart O.P."/>
            <person name="Cleave R."/>
            <person name="Magrath M.J.L."/>
            <person name="Mikheyev A.S."/>
        </authorList>
    </citation>
    <scope>NUCLEOTIDE SEQUENCE [LARGE SCALE GENOMIC DNA]</scope>
    <source>
        <strain evidence="1">Daus_M_001</strain>
        <tissue evidence="1">Leg muscle</tissue>
    </source>
</reference>
<sequence length="335" mass="37158">MATALNSAASWEICSGWPCGGTTCSRWEGARRREVRECVCCCDSVAASAAAQLHTSAAVVCCRDASQYTATVTDPTASCSSEPETKDEADRSRWLRKTSLRVPTLNCFSANTTSENGVKTNKRSTSSLVDARNRVVVHVEVIPHMFYREQIGETCWPLKYLSITQAFHTHIKWLDYSPPTKAKRTLYGGVTSGFLHVEIVPDDTAGLRFFFGNPPFLPPLHSGAAPYSVRFTILGYQDADLGSPLVDDRPIWKAVKHKVVSGVVWTNRTMVSSNTEPSHAARMFVSPRVDKRRARRLPGAYGACMWRCKIFFPLAANESAVFSNLRGARREGTWR</sequence>
<organism evidence="1 2">
    <name type="scientific">Dryococelus australis</name>
    <dbReference type="NCBI Taxonomy" id="614101"/>
    <lineage>
        <taxon>Eukaryota</taxon>
        <taxon>Metazoa</taxon>
        <taxon>Ecdysozoa</taxon>
        <taxon>Arthropoda</taxon>
        <taxon>Hexapoda</taxon>
        <taxon>Insecta</taxon>
        <taxon>Pterygota</taxon>
        <taxon>Neoptera</taxon>
        <taxon>Polyneoptera</taxon>
        <taxon>Phasmatodea</taxon>
        <taxon>Verophasmatodea</taxon>
        <taxon>Anareolatae</taxon>
        <taxon>Phasmatidae</taxon>
        <taxon>Eurycanthinae</taxon>
        <taxon>Dryococelus</taxon>
    </lineage>
</organism>
<dbReference type="Proteomes" id="UP001159363">
    <property type="component" value="Chromosome 3"/>
</dbReference>
<proteinExistence type="predicted"/>
<gene>
    <name evidence="1" type="ORF">PR048_008825</name>
</gene>
<dbReference type="EMBL" id="JARBHB010000003">
    <property type="protein sequence ID" value="KAJ8889326.1"/>
    <property type="molecule type" value="Genomic_DNA"/>
</dbReference>
<name>A0ABQ9HZ08_9NEOP</name>
<comment type="caution">
    <text evidence="1">The sequence shown here is derived from an EMBL/GenBank/DDBJ whole genome shotgun (WGS) entry which is preliminary data.</text>
</comment>
<accession>A0ABQ9HZ08</accession>
<evidence type="ECO:0000313" key="1">
    <source>
        <dbReference type="EMBL" id="KAJ8889326.1"/>
    </source>
</evidence>
<keyword evidence="2" id="KW-1185">Reference proteome</keyword>
<protein>
    <submittedName>
        <fullName evidence="1">Uncharacterized protein</fullName>
    </submittedName>
</protein>
<evidence type="ECO:0000313" key="2">
    <source>
        <dbReference type="Proteomes" id="UP001159363"/>
    </source>
</evidence>